<dbReference type="RefSeq" id="WP_118484964.1">
    <property type="nucleotide sequence ID" value="NZ_CAUELD010000042.1"/>
</dbReference>
<evidence type="ECO:0000256" key="1">
    <source>
        <dbReference type="ARBA" id="ARBA00008779"/>
    </source>
</evidence>
<evidence type="ECO:0000313" key="7">
    <source>
        <dbReference type="Proteomes" id="UP000285864"/>
    </source>
</evidence>
<evidence type="ECO:0000313" key="6">
    <source>
        <dbReference type="EMBL" id="RGR93571.1"/>
    </source>
</evidence>
<evidence type="ECO:0000259" key="5">
    <source>
        <dbReference type="Pfam" id="PF00884"/>
    </source>
</evidence>
<dbReference type="EMBL" id="QRUU01000053">
    <property type="protein sequence ID" value="RGR93571.1"/>
    <property type="molecule type" value="Genomic_DNA"/>
</dbReference>
<dbReference type="PANTHER" id="PTHR42693">
    <property type="entry name" value="ARYLSULFATASE FAMILY MEMBER"/>
    <property type="match status" value="1"/>
</dbReference>
<name>A0A412GFH4_9BACT</name>
<comment type="PTM">
    <text evidence="3">The conversion to 3-oxoalanine (also known as C-formylglycine, FGly), of a serine or cysteine residue in prokaryotes and of a cysteine residue in eukaryotes, is critical for catalytic activity.</text>
</comment>
<sequence>MRKGLVTIIALLSVSSTLAVESDKKKLNVLLITADDLNCNSVGAYGCEIQNITPNIDRLAHEGIQFMNAHVASAVSQPSRGALATGRYPHCSGIEGFYHAEKPQVEIVEVLKEAGYYCGIVGKLEHSSPTFTTPWDYRKDFLDLGMGRDARIYKREVDIMIKNAKKDGKPFYLMVNSHDPHRPFYGSMEEQNMFGKKEIPQPSYIYTSDEVIVPGFLPDISGVRDEIVQYFNSVKRLDDTVGAVLKALDDSGEKQNTIVIFLSDNGMSEPFSKTNCYYQSTRTPLIVYAPERFVSKVVDTEHLISTVDFFPTIVDLLGLSVDADFDGTSFKPILEGKKQLYRTYVFTEFQSTSAEKTFIMRAVLGKRFAYIFNPWAIDSTIFQNEARGGMAFQAMENNAIHDKKIKDRVMMHDYRCIEEFYDLGKDPNSLVNLIFHPAYKDTILHYRNLLMDHLKITDDPAMKALENKDDKEFLRLFNKDRQEYVWKRHKKNKK</sequence>
<gene>
    <name evidence="6" type="ORF">DWY20_11160</name>
</gene>
<dbReference type="Pfam" id="PF00884">
    <property type="entry name" value="Sulfatase"/>
    <property type="match status" value="1"/>
</dbReference>
<feature type="chain" id="PRO_5019491278" description="Sulfatase N-terminal domain-containing protein" evidence="4">
    <location>
        <begin position="20"/>
        <end position="494"/>
    </location>
</feature>
<dbReference type="InterPro" id="IPR017850">
    <property type="entry name" value="Alkaline_phosphatase_core_sf"/>
</dbReference>
<evidence type="ECO:0000256" key="3">
    <source>
        <dbReference type="PIRSR" id="PIRSR600917-52"/>
    </source>
</evidence>
<dbReference type="PANTHER" id="PTHR42693:SF53">
    <property type="entry name" value="ENDO-4-O-SULFATASE"/>
    <property type="match status" value="1"/>
</dbReference>
<dbReference type="Gene3D" id="3.40.720.10">
    <property type="entry name" value="Alkaline Phosphatase, subunit A"/>
    <property type="match status" value="1"/>
</dbReference>
<feature type="domain" description="Sulfatase N-terminal" evidence="5">
    <location>
        <begin position="28"/>
        <end position="318"/>
    </location>
</feature>
<organism evidence="6 7">
    <name type="scientific">Phocaeicola coprocola</name>
    <dbReference type="NCBI Taxonomy" id="310298"/>
    <lineage>
        <taxon>Bacteria</taxon>
        <taxon>Pseudomonadati</taxon>
        <taxon>Bacteroidota</taxon>
        <taxon>Bacteroidia</taxon>
        <taxon>Bacteroidales</taxon>
        <taxon>Bacteroidaceae</taxon>
        <taxon>Phocaeicola</taxon>
    </lineage>
</organism>
<dbReference type="InterPro" id="IPR000917">
    <property type="entry name" value="Sulfatase_N"/>
</dbReference>
<proteinExistence type="inferred from homology"/>
<feature type="signal peptide" evidence="4">
    <location>
        <begin position="1"/>
        <end position="19"/>
    </location>
</feature>
<dbReference type="Proteomes" id="UP000285864">
    <property type="component" value="Unassembled WGS sequence"/>
</dbReference>
<dbReference type="CDD" id="cd16027">
    <property type="entry name" value="SGSH"/>
    <property type="match status" value="1"/>
</dbReference>
<dbReference type="SUPFAM" id="SSF53649">
    <property type="entry name" value="Alkaline phosphatase-like"/>
    <property type="match status" value="1"/>
</dbReference>
<accession>A0A412GFH4</accession>
<evidence type="ECO:0000256" key="2">
    <source>
        <dbReference type="ARBA" id="ARBA00022801"/>
    </source>
</evidence>
<comment type="similarity">
    <text evidence="1">Belongs to the sulfatase family.</text>
</comment>
<comment type="caution">
    <text evidence="6">The sequence shown here is derived from an EMBL/GenBank/DDBJ whole genome shotgun (WGS) entry which is preliminary data.</text>
</comment>
<dbReference type="AlphaFoldDB" id="A0A412GFH4"/>
<keyword evidence="4" id="KW-0732">Signal</keyword>
<dbReference type="InterPro" id="IPR050738">
    <property type="entry name" value="Sulfatase"/>
</dbReference>
<protein>
    <recommendedName>
        <fullName evidence="5">Sulfatase N-terminal domain-containing protein</fullName>
    </recommendedName>
</protein>
<keyword evidence="2" id="KW-0378">Hydrolase</keyword>
<evidence type="ECO:0000256" key="4">
    <source>
        <dbReference type="SAM" id="SignalP"/>
    </source>
</evidence>
<keyword evidence="7" id="KW-1185">Reference proteome</keyword>
<feature type="modified residue" description="3-oxoalanine (Ser)" evidence="3">
    <location>
        <position position="76"/>
    </location>
</feature>
<reference evidence="6 7" key="1">
    <citation type="submission" date="2018-08" db="EMBL/GenBank/DDBJ databases">
        <title>A genome reference for cultivated species of the human gut microbiota.</title>
        <authorList>
            <person name="Zou Y."/>
            <person name="Xue W."/>
            <person name="Luo G."/>
        </authorList>
    </citation>
    <scope>NUCLEOTIDE SEQUENCE [LARGE SCALE GENOMIC DNA]</scope>
    <source>
        <strain evidence="6 7">AF24-2</strain>
    </source>
</reference>
<dbReference type="GO" id="GO:0004065">
    <property type="term" value="F:arylsulfatase activity"/>
    <property type="evidence" value="ECO:0007669"/>
    <property type="project" value="TreeGrafter"/>
</dbReference>